<evidence type="ECO:0000313" key="2">
    <source>
        <dbReference type="Proteomes" id="UP001148662"/>
    </source>
</evidence>
<organism evidence="1 2">
    <name type="scientific">Phlebia brevispora</name>
    <dbReference type="NCBI Taxonomy" id="194682"/>
    <lineage>
        <taxon>Eukaryota</taxon>
        <taxon>Fungi</taxon>
        <taxon>Dikarya</taxon>
        <taxon>Basidiomycota</taxon>
        <taxon>Agaricomycotina</taxon>
        <taxon>Agaricomycetes</taxon>
        <taxon>Polyporales</taxon>
        <taxon>Meruliaceae</taxon>
        <taxon>Phlebia</taxon>
    </lineage>
</organism>
<reference evidence="1" key="1">
    <citation type="submission" date="2022-07" db="EMBL/GenBank/DDBJ databases">
        <title>Genome Sequence of Phlebia brevispora.</title>
        <authorList>
            <person name="Buettner E."/>
        </authorList>
    </citation>
    <scope>NUCLEOTIDE SEQUENCE</scope>
    <source>
        <strain evidence="1">MPL23</strain>
    </source>
</reference>
<evidence type="ECO:0000313" key="1">
    <source>
        <dbReference type="EMBL" id="KAJ3536966.1"/>
    </source>
</evidence>
<keyword evidence="2" id="KW-1185">Reference proteome</keyword>
<accession>A0ACC1SCX4</accession>
<proteinExistence type="predicted"/>
<comment type="caution">
    <text evidence="1">The sequence shown here is derived from an EMBL/GenBank/DDBJ whole genome shotgun (WGS) entry which is preliminary data.</text>
</comment>
<name>A0ACC1SCX4_9APHY</name>
<dbReference type="Proteomes" id="UP001148662">
    <property type="component" value="Unassembled WGS sequence"/>
</dbReference>
<gene>
    <name evidence="1" type="ORF">NM688_g6761</name>
</gene>
<dbReference type="EMBL" id="JANHOG010001445">
    <property type="protein sequence ID" value="KAJ3536966.1"/>
    <property type="molecule type" value="Genomic_DNA"/>
</dbReference>
<protein>
    <submittedName>
        <fullName evidence="1">Uncharacterized protein</fullName>
    </submittedName>
</protein>
<sequence length="1236" mass="139862">MLSAYCRQTAAKRSIYSCTQKSSVGPRRFSSTQVQAGGVQDYNTYCRDLVRKRDYDAFLTSQVYPQEHRNGYYALRAFYVELATLQESISNVMIGRMRMQFWRDAVKAFADGRPPQHPIALALYEASQKANLPAYHLKRIIDARDAELQNPIHLTIESLVAHAESTSSTFLYLALSLLGLSASSELSHAASHLGVAQSISTLLRALPYHAAKGTMVIPAEITARHGVSQEEVFRQGGNAKGVEDAVFEFATVANDHLITAREMFKDTDGKVPGPARPVFLSAPLDGFKRNHTSGALSEYRAITSGRVRFIVTSLNHHHLQVTTAICPRRRQTASSRRRESQTCKAYAVSSLRGTLAPQLLISAPPRPIRRRTMLRVDEILQIIINELDDPTSFSLVSKHFYSFTQDPYVRASYFLSRYGPIQALYWALGRGRLMNNKVIDTLLSSGAHLSRYLAQCAMHHYYRTTQVSFIKTPWVRSMSLPVFTHFQLAAVRLYGEIPIGKGDDDASLFDMVIKESRFPADARTVRVETLKEVLQKYKDAMMANFPLVLSIEPCLLPYARANGFHMDHKYRDFVFRKMFEKPAIAFEARTDEIVRNVRELTRLDPRMFLTRTVAAEICLEVKTNEPAYNALKRLDREGALKFRLSGVIDALIKTYANTRSITNPTVYTTLRQLYIDFPSKDRVVRQVLLLQIFLSMSSNPGATFPTAVPSSLERYVDSCKAKIEGTGLGPVTRTDLLEVLSSKFAPEKFEGIVEYGRTALKMSQNELNGLVQEVSFRCLEISCKGKMLKALIGSYPFLEDAIRERVMRIYKLYPEDLPPWQDEAACNAYEAPLCQDYFLPRKMYLDKGTSSLKLSHAMKAEVPTAGQVGSDNDQGSKTDRRARDVDGALAIMSNQEDEDLGIIGQDTLSSMIRKDELAPTRSRRRFYETYANYHESQGRLSYPHDTVPIGTWVRTHFGPRSAVTAIFMLHNVINGTPMTVQANLHHHTENYIPENRVPVTLRHFKMLARLGRTPPSCLFDDIEAGTEFYFGEEDYLTPEELDGAPPKPLAKKRKRIRIATVTQHAVKTESSPGPSTPGTNDVLDVKLMPRRCAATSPNYFVPDSDDDMIVEDGDEDELMQEVHAIVRKRKDESNLQKWIKHLSGLLKEEQKKYSERKKALQAIISPSIKLKVPKTEFHKHLASQLARLRKADKDKRRILYGADCPDQDYSSGEEDEYHERGSRPSKRRKSDIRTKP</sequence>